<dbReference type="PANTHER" id="PTHR21666:SF270">
    <property type="entry name" value="MUREIN HYDROLASE ACTIVATOR ENVC"/>
    <property type="match status" value="1"/>
</dbReference>
<dbReference type="CDD" id="cd12797">
    <property type="entry name" value="M23_peptidase"/>
    <property type="match status" value="1"/>
</dbReference>
<dbReference type="EMBL" id="BASE01000043">
    <property type="protein sequence ID" value="GAM13893.1"/>
    <property type="molecule type" value="Genomic_DNA"/>
</dbReference>
<dbReference type="SMART" id="SM00257">
    <property type="entry name" value="LysM"/>
    <property type="match status" value="2"/>
</dbReference>
<dbReference type="Pfam" id="PF01551">
    <property type="entry name" value="Peptidase_M23"/>
    <property type="match status" value="1"/>
</dbReference>
<dbReference type="InterPro" id="IPR050570">
    <property type="entry name" value="Cell_wall_metabolism_enzyme"/>
</dbReference>
<sequence>MQDYIKRLLIAGLMALCISLLFLGGKHSQAEMLDIKELTSNWVWPAEGVVTDLYGTRHGHHKGIDIAGEFKTPIHSVDKGVVTKSYYSGSYGHVVFIKHDNNLETVYAHLNKRNVKEGQVVKQGDIIGLMGNTGDSSGVHLHFEIHEEKWTYEKENAVDPVLALGEAAVGQPVVAMEQKSNEVSLETIAKLRLTDDTYINNQGENVSSESVKIDSVAAVTPSKEKQEKHTVQRGETLWSIARQYNTTVEAIKQINNINNSHISHGDILIIEKLDDKSYVVASGDTLHSIARKTNTSIEKLKALNNLTSDTIRPQQILITR</sequence>
<comment type="caution">
    <text evidence="2">The sequence shown here is derived from an EMBL/GenBank/DDBJ whole genome shotgun (WGS) entry which is preliminary data.</text>
</comment>
<dbReference type="SUPFAM" id="SSF51261">
    <property type="entry name" value="Duplicated hybrid motif"/>
    <property type="match status" value="1"/>
</dbReference>
<accession>A0A0A8X1X7</accession>
<dbReference type="Pfam" id="PF01476">
    <property type="entry name" value="LysM"/>
    <property type="match status" value="2"/>
</dbReference>
<dbReference type="STRING" id="1321606.SAMD00020551_2040"/>
<feature type="domain" description="LysM" evidence="1">
    <location>
        <begin position="276"/>
        <end position="319"/>
    </location>
</feature>
<keyword evidence="3" id="KW-1185">Reference proteome</keyword>
<dbReference type="SUPFAM" id="SSF54106">
    <property type="entry name" value="LysM domain"/>
    <property type="match status" value="2"/>
</dbReference>
<dbReference type="Proteomes" id="UP000031014">
    <property type="component" value="Unassembled WGS sequence"/>
</dbReference>
<feature type="domain" description="LysM" evidence="1">
    <location>
        <begin position="227"/>
        <end position="270"/>
    </location>
</feature>
<evidence type="ECO:0000313" key="2">
    <source>
        <dbReference type="EMBL" id="GAM13893.1"/>
    </source>
</evidence>
<dbReference type="InterPro" id="IPR011055">
    <property type="entry name" value="Dup_hybrid_motif"/>
</dbReference>
<dbReference type="Gene3D" id="3.10.350.10">
    <property type="entry name" value="LysM domain"/>
    <property type="match status" value="2"/>
</dbReference>
<dbReference type="CDD" id="cd00118">
    <property type="entry name" value="LysM"/>
    <property type="match status" value="2"/>
</dbReference>
<evidence type="ECO:0000313" key="3">
    <source>
        <dbReference type="Proteomes" id="UP000031014"/>
    </source>
</evidence>
<dbReference type="PROSITE" id="PS51782">
    <property type="entry name" value="LYSM"/>
    <property type="match status" value="2"/>
</dbReference>
<organism evidence="2 3">
    <name type="scientific">Mesobacillus selenatarsenatis (strain DSM 18680 / JCM 14380 / FERM P-15431 / SF-1)</name>
    <dbReference type="NCBI Taxonomy" id="1321606"/>
    <lineage>
        <taxon>Bacteria</taxon>
        <taxon>Bacillati</taxon>
        <taxon>Bacillota</taxon>
        <taxon>Bacilli</taxon>
        <taxon>Bacillales</taxon>
        <taxon>Bacillaceae</taxon>
        <taxon>Mesobacillus</taxon>
    </lineage>
</organism>
<name>A0A0A8X1X7_MESS1</name>
<protein>
    <submittedName>
        <fullName evidence="2">Peptidase, M23/M37 family</fullName>
    </submittedName>
</protein>
<dbReference type="InterPro" id="IPR016047">
    <property type="entry name" value="M23ase_b-sheet_dom"/>
</dbReference>
<dbReference type="PANTHER" id="PTHR21666">
    <property type="entry name" value="PEPTIDASE-RELATED"/>
    <property type="match status" value="1"/>
</dbReference>
<dbReference type="InterPro" id="IPR036779">
    <property type="entry name" value="LysM_dom_sf"/>
</dbReference>
<dbReference type="OrthoDB" id="9805070at2"/>
<dbReference type="Gene3D" id="2.70.70.10">
    <property type="entry name" value="Glucose Permease (Domain IIA)"/>
    <property type="match status" value="1"/>
</dbReference>
<proteinExistence type="predicted"/>
<evidence type="ECO:0000259" key="1">
    <source>
        <dbReference type="PROSITE" id="PS51782"/>
    </source>
</evidence>
<dbReference type="GO" id="GO:0004222">
    <property type="term" value="F:metalloendopeptidase activity"/>
    <property type="evidence" value="ECO:0007669"/>
    <property type="project" value="TreeGrafter"/>
</dbReference>
<dbReference type="AlphaFoldDB" id="A0A0A8X1X7"/>
<gene>
    <name evidence="2" type="ORF">SAMD00020551_2040</name>
</gene>
<dbReference type="InterPro" id="IPR018392">
    <property type="entry name" value="LysM"/>
</dbReference>
<reference evidence="2 3" key="1">
    <citation type="submission" date="2013-06" db="EMBL/GenBank/DDBJ databases">
        <title>Whole genome shotgun sequence of Bacillus selenatarsenatis SF-1.</title>
        <authorList>
            <person name="Kuroda M."/>
            <person name="Sei K."/>
            <person name="Yamashita M."/>
            <person name="Ike M."/>
        </authorList>
    </citation>
    <scope>NUCLEOTIDE SEQUENCE [LARGE SCALE GENOMIC DNA]</scope>
    <source>
        <strain evidence="2 3">SF-1</strain>
    </source>
</reference>
<dbReference type="RefSeq" id="WP_041965706.1">
    <property type="nucleotide sequence ID" value="NZ_BASE01000043.1"/>
</dbReference>